<keyword evidence="3" id="KW-1185">Reference proteome</keyword>
<proteinExistence type="predicted"/>
<accession>A0A5E4N0A5</accession>
<feature type="region of interest" description="Disordered" evidence="1">
    <location>
        <begin position="40"/>
        <end position="59"/>
    </location>
</feature>
<evidence type="ECO:0000313" key="3">
    <source>
        <dbReference type="Proteomes" id="UP000325440"/>
    </source>
</evidence>
<evidence type="ECO:0000256" key="1">
    <source>
        <dbReference type="SAM" id="MobiDB-lite"/>
    </source>
</evidence>
<reference evidence="2 3" key="1">
    <citation type="submission" date="2019-08" db="EMBL/GenBank/DDBJ databases">
        <authorList>
            <person name="Alioto T."/>
            <person name="Alioto T."/>
            <person name="Gomez Garrido J."/>
        </authorList>
    </citation>
    <scope>NUCLEOTIDE SEQUENCE [LARGE SCALE GENOMIC DNA]</scope>
</reference>
<organism evidence="2 3">
    <name type="scientific">Cinara cedri</name>
    <dbReference type="NCBI Taxonomy" id="506608"/>
    <lineage>
        <taxon>Eukaryota</taxon>
        <taxon>Metazoa</taxon>
        <taxon>Ecdysozoa</taxon>
        <taxon>Arthropoda</taxon>
        <taxon>Hexapoda</taxon>
        <taxon>Insecta</taxon>
        <taxon>Pterygota</taxon>
        <taxon>Neoptera</taxon>
        <taxon>Paraneoptera</taxon>
        <taxon>Hemiptera</taxon>
        <taxon>Sternorrhyncha</taxon>
        <taxon>Aphidomorpha</taxon>
        <taxon>Aphidoidea</taxon>
        <taxon>Aphididae</taxon>
        <taxon>Lachninae</taxon>
        <taxon>Cinara</taxon>
    </lineage>
</organism>
<dbReference type="AlphaFoldDB" id="A0A5E4N0A5"/>
<dbReference type="EMBL" id="CABPRJ010001433">
    <property type="protein sequence ID" value="VVC36489.1"/>
    <property type="molecule type" value="Genomic_DNA"/>
</dbReference>
<protein>
    <submittedName>
        <fullName evidence="2">Uncharacterized protein</fullName>
    </submittedName>
</protein>
<name>A0A5E4N0A5_9HEMI</name>
<sequence length="135" mass="15017">MRRRDDPLLLGVIAELAVSNVFTWSLRLLTVWPPLGEYPPANKPLPSVTHKPSRRSLPHGTGRMISLRLALGSLVGAGAQRPPDLRPIDVVNRTYFDTHWPTEWKVIPHWGPQVSPDSLLITQSPLPGEADQPRA</sequence>
<gene>
    <name evidence="2" type="ORF">CINCED_3A005188</name>
</gene>
<evidence type="ECO:0000313" key="2">
    <source>
        <dbReference type="EMBL" id="VVC36489.1"/>
    </source>
</evidence>
<dbReference type="Proteomes" id="UP000325440">
    <property type="component" value="Unassembled WGS sequence"/>
</dbReference>